<feature type="transmembrane region" description="Helical" evidence="2">
    <location>
        <begin position="436"/>
        <end position="465"/>
    </location>
</feature>
<feature type="transmembrane region" description="Helical" evidence="2">
    <location>
        <begin position="248"/>
        <end position="272"/>
    </location>
</feature>
<dbReference type="PANTHER" id="PTHR34219:SF1">
    <property type="entry name" value="PEPSY DOMAIN-CONTAINING PROTEIN"/>
    <property type="match status" value="1"/>
</dbReference>
<keyword evidence="5" id="KW-1185">Reference proteome</keyword>
<reference evidence="4" key="1">
    <citation type="submission" date="2023-09" db="EMBL/GenBank/DDBJ databases">
        <title>Undibacterium sp. 20NA77.5 isolated from freshwater.</title>
        <authorList>
            <person name="Le V."/>
            <person name="Ko S.-R."/>
            <person name="Ahn C.-Y."/>
            <person name="Oh H.-M."/>
        </authorList>
    </citation>
    <scope>NUCLEOTIDE SEQUENCE</scope>
    <source>
        <strain evidence="4">20NA77.5</strain>
    </source>
</reference>
<dbReference type="Pfam" id="PF03413">
    <property type="entry name" value="PepSY"/>
    <property type="match status" value="1"/>
</dbReference>
<feature type="transmembrane region" description="Helical" evidence="2">
    <location>
        <begin position="395"/>
        <end position="416"/>
    </location>
</feature>
<feature type="domain" description="PepSY" evidence="3">
    <location>
        <begin position="307"/>
        <end position="363"/>
    </location>
</feature>
<accession>A0ABY9RL04</accession>
<dbReference type="Pfam" id="PF03929">
    <property type="entry name" value="PepSY_TM"/>
    <property type="match status" value="1"/>
</dbReference>
<evidence type="ECO:0000313" key="4">
    <source>
        <dbReference type="EMBL" id="WMW81907.1"/>
    </source>
</evidence>
<dbReference type="InterPro" id="IPR025711">
    <property type="entry name" value="PepSY"/>
</dbReference>
<feature type="transmembrane region" description="Helical" evidence="2">
    <location>
        <begin position="197"/>
        <end position="218"/>
    </location>
</feature>
<evidence type="ECO:0000256" key="1">
    <source>
        <dbReference type="SAM" id="MobiDB-lite"/>
    </source>
</evidence>
<keyword evidence="2" id="KW-0812">Transmembrane</keyword>
<dbReference type="InterPro" id="IPR005625">
    <property type="entry name" value="PepSY-ass_TM"/>
</dbReference>
<evidence type="ECO:0000256" key="2">
    <source>
        <dbReference type="SAM" id="Phobius"/>
    </source>
</evidence>
<dbReference type="EMBL" id="CP133720">
    <property type="protein sequence ID" value="WMW81907.1"/>
    <property type="molecule type" value="Genomic_DNA"/>
</dbReference>
<dbReference type="Proteomes" id="UP001181355">
    <property type="component" value="Chromosome"/>
</dbReference>
<feature type="compositionally biased region" description="Basic and acidic residues" evidence="1">
    <location>
        <begin position="125"/>
        <end position="135"/>
    </location>
</feature>
<gene>
    <name evidence="4" type="ORF">RF679_06380</name>
</gene>
<feature type="region of interest" description="Disordered" evidence="1">
    <location>
        <begin position="109"/>
        <end position="147"/>
    </location>
</feature>
<feature type="transmembrane region" description="Helical" evidence="2">
    <location>
        <begin position="20"/>
        <end position="42"/>
    </location>
</feature>
<evidence type="ECO:0000313" key="5">
    <source>
        <dbReference type="Proteomes" id="UP001181355"/>
    </source>
</evidence>
<organism evidence="4 5">
    <name type="scientific">Undibacterium cyanobacteriorum</name>
    <dbReference type="NCBI Taxonomy" id="3073561"/>
    <lineage>
        <taxon>Bacteria</taxon>
        <taxon>Pseudomonadati</taxon>
        <taxon>Pseudomonadota</taxon>
        <taxon>Betaproteobacteria</taxon>
        <taxon>Burkholderiales</taxon>
        <taxon>Oxalobacteraceae</taxon>
        <taxon>Undibacterium</taxon>
    </lineage>
</organism>
<sequence length="482" mass="53711">MATENKTSSLLPQLFWRLHFWSGLVTAPIVLFAAFSGLLYIFTPQIEAWRHASLDRANAIAPVQSLDRQIAAAQQAFPGKTIRSIVPSVDTEQTTQIFFGEKKKRAAQSAGAQKAKSTMANGSDGKNDTSEEHAQHQHNSANKTASASSASTSSLPFIAYVNAGTLEVQGSIAEEGRFKEWARKLHSTFLQGESWRWLIELGACWMLFMLVSGVYLWWPRGSANWRSVFVRDRRDPSTNNKSRRDWRYFHSIVSISSLLLTFTIIITGITWAKYAGDNFRQLQSALGQSSPKAPMQLRSTPNEHAPLSAQAIYDITQKKVPGIQMQLTPPKTDHGVWRIESFDRTQPAKRFQMSVDAYSGEILYFSGWQDLPLLAKATAVGIPFHRGEFGWWNQALLVVVALSVIFAVISGFVMWLKRRKPQTISAPKVSNKSLRAVPLLLWITLAVFAYALPVFGISLVILIVVEILTALIRSKTSKEAAA</sequence>
<proteinExistence type="predicted"/>
<name>A0ABY9RL04_9BURK</name>
<keyword evidence="2" id="KW-0472">Membrane</keyword>
<evidence type="ECO:0000259" key="3">
    <source>
        <dbReference type="Pfam" id="PF03413"/>
    </source>
</evidence>
<dbReference type="RefSeq" id="WP_309483384.1">
    <property type="nucleotide sequence ID" value="NZ_CP133720.1"/>
</dbReference>
<dbReference type="PANTHER" id="PTHR34219">
    <property type="entry name" value="IRON-REGULATED INNER MEMBRANE PROTEIN-RELATED"/>
    <property type="match status" value="1"/>
</dbReference>
<protein>
    <submittedName>
        <fullName evidence="4">PepSY domain-containing protein</fullName>
    </submittedName>
</protein>
<keyword evidence="2" id="KW-1133">Transmembrane helix</keyword>